<feature type="region of interest" description="Disordered" evidence="4">
    <location>
        <begin position="803"/>
        <end position="826"/>
    </location>
</feature>
<evidence type="ECO:0000256" key="3">
    <source>
        <dbReference type="ARBA" id="ARBA00023136"/>
    </source>
</evidence>
<dbReference type="GO" id="GO:0012505">
    <property type="term" value="C:endomembrane system"/>
    <property type="evidence" value="ECO:0007669"/>
    <property type="project" value="UniProtKB-SubCell"/>
</dbReference>
<dbReference type="PANTHER" id="PTHR45738">
    <property type="entry name" value="POLYPHOSPHOINOSITIDE PHOSPHATASE"/>
    <property type="match status" value="1"/>
</dbReference>
<feature type="domain" description="SAC" evidence="5">
    <location>
        <begin position="148"/>
        <end position="513"/>
    </location>
</feature>
<sequence>MNNNNPNIIFNPLISAIQKVVLYETRTRLYLVGSNNRETRFRLLTIDRTQHDRLVIDENPNEFNALEIRRFLSSLGGSPKVISAYGVLGFVRFLEGYYLILVTKRKCCAHLGMHLIYTIKDTVMVKVNEPTVALKTPHPYEERYKKMFQNIDLRSNFYFSYSYDLTRTLQYNCSAPRYVGPHVDIETDEPLPDWDSLTNNVENSNERVDYAFRSCSRKRFVWNAFLLEPMLSCGIMLRDWLLEVTHGYVSQSCISVFGRRVNVCLIARRSTRFAGTRFLKRGANFRGDVANEVETEQIVTDGHNMCSFTQMRGSVPSHWSQDISKMVPKPPIQLDISDPYAQTPARHFERLLFHYGSPIIILNLVKKREKRQHENIIAKELVNSIRYLNQFLPPQHRMKYIHFDMARKSRGGGNVMEMLADIAESVVQQTGMFFKARGHPLSFQTGLVRTNCVDCLDRTNTAQFAIGKCALGHQLERLGFIKSPNLEFDSDCVTMLENLYEEHGDTLALQYGGSQLVHRIKTYRKTAAWASQGNDIMQTLSRYYSNTFNDTEKQHSINLFLGYYKPSKSHLKQNQPIWELQTDYYMHNAYKPLTPANETRLITDWVRMKVRKCLPFSCSDANKIVKELFRVHSKDLEMIDGYSNYHQSFKWTDLSEHISFEISQLAMRHLPTFRTNYSPFQRQIQERKKPKNPSLTGQSSTSSTTSNDSSSTSEASDTSSDEEFSASLSLKEQNLNKTLDKEAPLTLAALLPPMEEVYGCKVSNPSKENMTIYKRYVQMAKLTTQPLSATGGVSSQTMTIAGSNLSSSSPSTPNARNTGIQLKPLSDYGTDSYLSVKPPTVSEESQRIYEEYCKSPRNFNAVPKIDEMDKLYRYVLML</sequence>
<comment type="caution">
    <text evidence="6">The sequence shown here is derived from an EMBL/GenBank/DDBJ whole genome shotgun (WGS) entry which is preliminary data.</text>
</comment>
<keyword evidence="3" id="KW-0472">Membrane</keyword>
<dbReference type="PANTHER" id="PTHR45738:SF5">
    <property type="entry name" value="POLYPHOSPHOINOSITIDE PHOSPHATASE"/>
    <property type="match status" value="1"/>
</dbReference>
<feature type="compositionally biased region" description="Low complexity" evidence="4">
    <location>
        <begin position="803"/>
        <end position="814"/>
    </location>
</feature>
<comment type="subcellular location">
    <subcellularLocation>
        <location evidence="1">Endomembrane system</location>
    </subcellularLocation>
</comment>
<evidence type="ECO:0000256" key="1">
    <source>
        <dbReference type="ARBA" id="ARBA00004308"/>
    </source>
</evidence>
<reference evidence="6 7" key="1">
    <citation type="journal article" date="2015" name="Nat. Commun.">
        <title>Lucilia cuprina genome unlocks parasitic fly biology to underpin future interventions.</title>
        <authorList>
            <person name="Anstead C.A."/>
            <person name="Korhonen P.K."/>
            <person name="Young N.D."/>
            <person name="Hall R.S."/>
            <person name="Jex A.R."/>
            <person name="Murali S.C."/>
            <person name="Hughes D.S."/>
            <person name="Lee S.F."/>
            <person name="Perry T."/>
            <person name="Stroehlein A.J."/>
            <person name="Ansell B.R."/>
            <person name="Breugelmans B."/>
            <person name="Hofmann A."/>
            <person name="Qu J."/>
            <person name="Dugan S."/>
            <person name="Lee S.L."/>
            <person name="Chao H."/>
            <person name="Dinh H."/>
            <person name="Han Y."/>
            <person name="Doddapaneni H.V."/>
            <person name="Worley K.C."/>
            <person name="Muzny D.M."/>
            <person name="Ioannidis P."/>
            <person name="Waterhouse R.M."/>
            <person name="Zdobnov E.M."/>
            <person name="James P.J."/>
            <person name="Bagnall N.H."/>
            <person name="Kotze A.C."/>
            <person name="Gibbs R.A."/>
            <person name="Richards S."/>
            <person name="Batterham P."/>
            <person name="Gasser R.B."/>
        </authorList>
    </citation>
    <scope>NUCLEOTIDE SEQUENCE [LARGE SCALE GENOMIC DNA]</scope>
    <source>
        <strain evidence="6 7">LS</strain>
        <tissue evidence="6">Full body</tissue>
    </source>
</reference>
<dbReference type="EMBL" id="JRES01000827">
    <property type="protein sequence ID" value="KNC28029.1"/>
    <property type="molecule type" value="Genomic_DNA"/>
</dbReference>
<dbReference type="Proteomes" id="UP000037069">
    <property type="component" value="Unassembled WGS sequence"/>
</dbReference>
<name>A0A0L0C9C7_LUCCU</name>
<dbReference type="GO" id="GO:0043813">
    <property type="term" value="F:phosphatidylinositol-3,5-bisphosphate 5-phosphatase activity"/>
    <property type="evidence" value="ECO:0007669"/>
    <property type="project" value="InterPro"/>
</dbReference>
<evidence type="ECO:0000256" key="4">
    <source>
        <dbReference type="SAM" id="MobiDB-lite"/>
    </source>
</evidence>
<dbReference type="OMA" id="KRKCCAH"/>
<dbReference type="GO" id="GO:0046856">
    <property type="term" value="P:phosphatidylinositol dephosphorylation"/>
    <property type="evidence" value="ECO:0007669"/>
    <property type="project" value="InterPro"/>
</dbReference>
<keyword evidence="7" id="KW-1185">Reference proteome</keyword>
<gene>
    <name evidence="6" type="ORF">FF38_06824</name>
</gene>
<evidence type="ECO:0000259" key="5">
    <source>
        <dbReference type="PROSITE" id="PS50275"/>
    </source>
</evidence>
<dbReference type="AlphaFoldDB" id="A0A0L0C9C7"/>
<proteinExistence type="predicted"/>
<organism evidence="6 7">
    <name type="scientific">Lucilia cuprina</name>
    <name type="common">Green bottle fly</name>
    <name type="synonym">Australian sheep blowfly</name>
    <dbReference type="NCBI Taxonomy" id="7375"/>
    <lineage>
        <taxon>Eukaryota</taxon>
        <taxon>Metazoa</taxon>
        <taxon>Ecdysozoa</taxon>
        <taxon>Arthropoda</taxon>
        <taxon>Hexapoda</taxon>
        <taxon>Insecta</taxon>
        <taxon>Pterygota</taxon>
        <taxon>Neoptera</taxon>
        <taxon>Endopterygota</taxon>
        <taxon>Diptera</taxon>
        <taxon>Brachycera</taxon>
        <taxon>Muscomorpha</taxon>
        <taxon>Oestroidea</taxon>
        <taxon>Calliphoridae</taxon>
        <taxon>Luciliinae</taxon>
        <taxon>Lucilia</taxon>
    </lineage>
</organism>
<dbReference type="PROSITE" id="PS50275">
    <property type="entry name" value="SAC"/>
    <property type="match status" value="1"/>
</dbReference>
<dbReference type="OrthoDB" id="405996at2759"/>
<dbReference type="InterPro" id="IPR002013">
    <property type="entry name" value="SAC_dom"/>
</dbReference>
<dbReference type="Pfam" id="PF02383">
    <property type="entry name" value="Syja_N"/>
    <property type="match status" value="1"/>
</dbReference>
<accession>A0A0L0C9C7</accession>
<keyword evidence="2" id="KW-0378">Hydrolase</keyword>
<evidence type="ECO:0000313" key="6">
    <source>
        <dbReference type="EMBL" id="KNC28029.1"/>
    </source>
</evidence>
<evidence type="ECO:0000313" key="7">
    <source>
        <dbReference type="Proteomes" id="UP000037069"/>
    </source>
</evidence>
<feature type="region of interest" description="Disordered" evidence="4">
    <location>
        <begin position="682"/>
        <end position="726"/>
    </location>
</feature>
<evidence type="ECO:0000256" key="2">
    <source>
        <dbReference type="ARBA" id="ARBA00022801"/>
    </source>
</evidence>
<feature type="compositionally biased region" description="Low complexity" evidence="4">
    <location>
        <begin position="699"/>
        <end position="718"/>
    </location>
</feature>
<protein>
    <recommendedName>
        <fullName evidence="5">SAC domain-containing protein</fullName>
    </recommendedName>
</protein>
<dbReference type="InterPro" id="IPR043573">
    <property type="entry name" value="Fig4-like"/>
</dbReference>
<dbReference type="STRING" id="7375.A0A0L0C9C7"/>